<feature type="domain" description="Ketosynthase family 3 (KS3)" evidence="17">
    <location>
        <begin position="4"/>
        <end position="411"/>
    </location>
</feature>
<dbReference type="FunFam" id="3.40.47.10:FF:000009">
    <property type="entry name" value="3-oxoacyl-[acyl-carrier-protein] synthase 2"/>
    <property type="match status" value="1"/>
</dbReference>
<dbReference type="Pfam" id="PF00109">
    <property type="entry name" value="ketoacyl-synt"/>
    <property type="match status" value="1"/>
</dbReference>
<evidence type="ECO:0000256" key="8">
    <source>
        <dbReference type="ARBA" id="ARBA00023098"/>
    </source>
</evidence>
<reference evidence="18 19" key="1">
    <citation type="submission" date="2010-12" db="EMBL/GenBank/DDBJ databases">
        <title>The Genome Sequence of Coprobacillus sp. strain 29_1.</title>
        <authorList>
            <consortium name="The Broad Institute Genome Sequencing Platform"/>
            <person name="Earl A."/>
            <person name="Ward D."/>
            <person name="Feldgarden M."/>
            <person name="Gevers D."/>
            <person name="Daigneault M."/>
            <person name="Sibley C.D."/>
            <person name="White A."/>
            <person name="Strauss J."/>
            <person name="Allen-Vercoe E."/>
            <person name="Young S.K."/>
            <person name="Zeng Q."/>
            <person name="Gargeya S."/>
            <person name="Fitzgerald M."/>
            <person name="Haas B."/>
            <person name="Abouelleil A."/>
            <person name="Alvarado L."/>
            <person name="Arachchi H.M."/>
            <person name="Berlin A."/>
            <person name="Brown A."/>
            <person name="Chapman S.B."/>
            <person name="Chen Z."/>
            <person name="Dunbar C."/>
            <person name="Freedman E."/>
            <person name="Gearin G."/>
            <person name="Gellesch M."/>
            <person name="Goldberg J."/>
            <person name="Griggs A."/>
            <person name="Gujja S."/>
            <person name="Heilman E."/>
            <person name="Heiman D."/>
            <person name="Howarth C."/>
            <person name="Larson L."/>
            <person name="Lui A."/>
            <person name="MacDonald P.J.P."/>
            <person name="Mehta T."/>
            <person name="Montmayeur A."/>
            <person name="Murphy C."/>
            <person name="Neiman D."/>
            <person name="Pearson M."/>
            <person name="Priest M."/>
            <person name="Roberts A."/>
            <person name="Saif S."/>
            <person name="Shea T."/>
            <person name="Shenoy N."/>
            <person name="Sisk P."/>
            <person name="Stolte C."/>
            <person name="Sykes S."/>
            <person name="White J."/>
            <person name="Yandava C."/>
            <person name="Nusbaum C."/>
            <person name="Birren B."/>
        </authorList>
    </citation>
    <scope>NUCLEOTIDE SEQUENCE [LARGE SCALE GENOMIC DNA]</scope>
    <source>
        <strain evidence="18 19">29_1</strain>
    </source>
</reference>
<dbReference type="GO" id="GO:0006633">
    <property type="term" value="P:fatty acid biosynthetic process"/>
    <property type="evidence" value="ECO:0007669"/>
    <property type="project" value="UniProtKB-UniRule"/>
</dbReference>
<evidence type="ECO:0000256" key="6">
    <source>
        <dbReference type="ARBA" id="ARBA00022679"/>
    </source>
</evidence>
<dbReference type="InterPro" id="IPR016039">
    <property type="entry name" value="Thiolase-like"/>
</dbReference>
<evidence type="ECO:0000256" key="15">
    <source>
        <dbReference type="PIRSR" id="PIRSR000447-1"/>
    </source>
</evidence>
<dbReference type="InterPro" id="IPR020841">
    <property type="entry name" value="PKS_Beta-ketoAc_synthase_dom"/>
</dbReference>
<evidence type="ECO:0000313" key="19">
    <source>
        <dbReference type="Proteomes" id="UP000003157"/>
    </source>
</evidence>
<protein>
    <recommendedName>
        <fullName evidence="4 14">3-oxoacyl-[acyl-carrier-protein] synthase 2</fullName>
        <ecNumber evidence="3 14">2.3.1.179</ecNumber>
    </recommendedName>
</protein>
<keyword evidence="10 14" id="KW-0012">Acyltransferase</keyword>
<dbReference type="SMART" id="SM00825">
    <property type="entry name" value="PKS_KS"/>
    <property type="match status" value="1"/>
</dbReference>
<dbReference type="GO" id="GO:0005829">
    <property type="term" value="C:cytosol"/>
    <property type="evidence" value="ECO:0007669"/>
    <property type="project" value="TreeGrafter"/>
</dbReference>
<keyword evidence="6 14" id="KW-0808">Transferase</keyword>
<name>E7G8U6_9FIRM</name>
<dbReference type="eggNOG" id="COG0304">
    <property type="taxonomic scope" value="Bacteria"/>
</dbReference>
<dbReference type="NCBIfam" id="TIGR03150">
    <property type="entry name" value="fabF"/>
    <property type="match status" value="1"/>
</dbReference>
<dbReference type="SUPFAM" id="SSF53901">
    <property type="entry name" value="Thiolase-like"/>
    <property type="match status" value="2"/>
</dbReference>
<evidence type="ECO:0000256" key="4">
    <source>
        <dbReference type="ARBA" id="ARBA00014657"/>
    </source>
</evidence>
<evidence type="ECO:0000256" key="13">
    <source>
        <dbReference type="ARBA" id="ARBA00047659"/>
    </source>
</evidence>
<evidence type="ECO:0000256" key="3">
    <source>
        <dbReference type="ARBA" id="ARBA00012356"/>
    </source>
</evidence>
<accession>E7G8U6</accession>
<comment type="function">
    <text evidence="11 14">Involved in the type II fatty acid elongation cycle. Catalyzes the elongation of a wide range of acyl-ACP by the addition of two carbons from malonyl-ACP to an acyl acceptor. Can efficiently catalyze the conversion of palmitoleoyl-ACP (cis-hexadec-9-enoyl-ACP) to cis-vaccenoyl-ACP (cis-octadec-11-enoyl-ACP), an essential step in the thermal regulation of fatty acid composition.</text>
</comment>
<keyword evidence="8" id="KW-0443">Lipid metabolism</keyword>
<dbReference type="PANTHER" id="PTHR11712:SF336">
    <property type="entry name" value="3-OXOACYL-[ACYL-CARRIER-PROTEIN] SYNTHASE, MITOCHONDRIAL"/>
    <property type="match status" value="1"/>
</dbReference>
<dbReference type="PROSITE" id="PS52004">
    <property type="entry name" value="KS3_2"/>
    <property type="match status" value="1"/>
</dbReference>
<dbReference type="NCBIfam" id="NF005589">
    <property type="entry name" value="PRK07314.1"/>
    <property type="match status" value="1"/>
</dbReference>
<dbReference type="STRING" id="100884.GCA_000269565_03026"/>
<dbReference type="PIRSF" id="PIRSF000447">
    <property type="entry name" value="KAS_II"/>
    <property type="match status" value="1"/>
</dbReference>
<evidence type="ECO:0000256" key="2">
    <source>
        <dbReference type="ARBA" id="ARBA00008467"/>
    </source>
</evidence>
<dbReference type="InterPro" id="IPR000794">
    <property type="entry name" value="Beta-ketoacyl_synthase"/>
</dbReference>
<evidence type="ECO:0000256" key="11">
    <source>
        <dbReference type="ARBA" id="ARBA00024006"/>
    </source>
</evidence>
<evidence type="ECO:0000256" key="7">
    <source>
        <dbReference type="ARBA" id="ARBA00022832"/>
    </source>
</evidence>
<dbReference type="EC" id="2.3.1.179" evidence="3 14"/>
<comment type="catalytic activity">
    <reaction evidence="13 14">
        <text>a fatty acyl-[ACP] + malonyl-[ACP] + H(+) = a 3-oxoacyl-[ACP] + holo-[ACP] + CO2</text>
        <dbReference type="Rhea" id="RHEA:22836"/>
        <dbReference type="Rhea" id="RHEA-COMP:9623"/>
        <dbReference type="Rhea" id="RHEA-COMP:9685"/>
        <dbReference type="Rhea" id="RHEA-COMP:9916"/>
        <dbReference type="Rhea" id="RHEA-COMP:14125"/>
        <dbReference type="ChEBI" id="CHEBI:15378"/>
        <dbReference type="ChEBI" id="CHEBI:16526"/>
        <dbReference type="ChEBI" id="CHEBI:64479"/>
        <dbReference type="ChEBI" id="CHEBI:78449"/>
        <dbReference type="ChEBI" id="CHEBI:78776"/>
        <dbReference type="ChEBI" id="CHEBI:138651"/>
    </reaction>
</comment>
<keyword evidence="7" id="KW-0276">Fatty acid metabolism</keyword>
<dbReference type="AlphaFoldDB" id="E7G8U6"/>
<keyword evidence="5 14" id="KW-0444">Lipid biosynthesis</keyword>
<evidence type="ECO:0000313" key="18">
    <source>
        <dbReference type="EMBL" id="EFW05539.1"/>
    </source>
</evidence>
<dbReference type="Proteomes" id="UP000003157">
    <property type="component" value="Unassembled WGS sequence"/>
</dbReference>
<comment type="pathway">
    <text evidence="1 14">Lipid metabolism; fatty acid biosynthesis.</text>
</comment>
<comment type="similarity">
    <text evidence="2 14 16">Belongs to the thiolase-like superfamily. Beta-ketoacyl-ACP synthases family.</text>
</comment>
<evidence type="ECO:0000256" key="12">
    <source>
        <dbReference type="ARBA" id="ARBA00047318"/>
    </source>
</evidence>
<comment type="caution">
    <text evidence="18">The sequence shown here is derived from an EMBL/GenBank/DDBJ whole genome shotgun (WGS) entry which is preliminary data.</text>
</comment>
<dbReference type="InterPro" id="IPR014031">
    <property type="entry name" value="Ketoacyl_synth_C"/>
</dbReference>
<sequence>MMEKRRVVITGMGAVSPIGNTVEQTWKSIQDQVCGIDTITHFDTTDYKVKLAGEVKELDMELYFTKRELKFNDRFTQFARIVAKQAIEDAHLNLENINQDRFGVIIGSGIGGVESIEKAEQSLMNRGPSKVSPYFIPMTLINLAAGSVAIDLGAKGHVSSVVTACAAGTNAIGEAFHKIRDGYEDVMIAGGSEASITPLAVAGFASMKALHTGEDKNRASIPFDKDRSGFVMGEGAAVLVLEDLEHAKKRGAKIYGEVVGYGATCDAHHITAPLDDGSGGGKAMLAAMRDASLKPKDIDYINAHGTSTPLNDKTETAAVKYAFLESAQNVSISSTKSYTGHLLGASGALESVICIKALQDGYLPATIHYQEKDEECDLDIIANDAKVKDIHYAMNNSLGFGGHNASLIFKKWEE</sequence>
<evidence type="ECO:0000256" key="10">
    <source>
        <dbReference type="ARBA" id="ARBA00023315"/>
    </source>
</evidence>
<dbReference type="CDD" id="cd00834">
    <property type="entry name" value="KAS_I_II"/>
    <property type="match status" value="1"/>
</dbReference>
<dbReference type="UniPathway" id="UPA00094"/>
<dbReference type="InterPro" id="IPR014030">
    <property type="entry name" value="Ketoacyl_synth_N"/>
</dbReference>
<organism evidence="18 19">
    <name type="scientific">Coprobacillus cateniformis</name>
    <dbReference type="NCBI Taxonomy" id="100884"/>
    <lineage>
        <taxon>Bacteria</taxon>
        <taxon>Bacillati</taxon>
        <taxon>Bacillota</taxon>
        <taxon>Erysipelotrichia</taxon>
        <taxon>Erysipelotrichales</taxon>
        <taxon>Coprobacillaceae</taxon>
        <taxon>Coprobacillus</taxon>
    </lineage>
</organism>
<keyword evidence="19" id="KW-1185">Reference proteome</keyword>
<dbReference type="HOGENOM" id="CLU_000022_69_2_9"/>
<dbReference type="InterPro" id="IPR017568">
    <property type="entry name" value="3-oxoacyl-ACP_synth-2"/>
</dbReference>
<evidence type="ECO:0000256" key="9">
    <source>
        <dbReference type="ARBA" id="ARBA00023160"/>
    </source>
</evidence>
<dbReference type="Pfam" id="PF02801">
    <property type="entry name" value="Ketoacyl-synt_C"/>
    <property type="match status" value="1"/>
</dbReference>
<dbReference type="GO" id="GO:0004315">
    <property type="term" value="F:3-oxoacyl-[acyl-carrier-protein] synthase activity"/>
    <property type="evidence" value="ECO:0007669"/>
    <property type="project" value="UniProtKB-UniRule"/>
</dbReference>
<gene>
    <name evidence="18" type="ORF">HMPREF9488_01184</name>
</gene>
<evidence type="ECO:0000256" key="16">
    <source>
        <dbReference type="RuleBase" id="RU003694"/>
    </source>
</evidence>
<dbReference type="Gene3D" id="3.40.47.10">
    <property type="match status" value="1"/>
</dbReference>
<dbReference type="PROSITE" id="PS00606">
    <property type="entry name" value="KS3_1"/>
    <property type="match status" value="1"/>
</dbReference>
<comment type="catalytic activity">
    <reaction evidence="12 14">
        <text>(9Z)-hexadecenoyl-[ACP] + malonyl-[ACP] + H(+) = 3-oxo-(11Z)-octadecenoyl-[ACP] + holo-[ACP] + CO2</text>
        <dbReference type="Rhea" id="RHEA:55040"/>
        <dbReference type="Rhea" id="RHEA-COMP:9623"/>
        <dbReference type="Rhea" id="RHEA-COMP:9685"/>
        <dbReference type="Rhea" id="RHEA-COMP:10800"/>
        <dbReference type="Rhea" id="RHEA-COMP:14074"/>
        <dbReference type="ChEBI" id="CHEBI:15378"/>
        <dbReference type="ChEBI" id="CHEBI:16526"/>
        <dbReference type="ChEBI" id="CHEBI:64479"/>
        <dbReference type="ChEBI" id="CHEBI:78449"/>
        <dbReference type="ChEBI" id="CHEBI:83989"/>
        <dbReference type="ChEBI" id="CHEBI:138538"/>
        <dbReference type="EC" id="2.3.1.179"/>
    </reaction>
</comment>
<dbReference type="EMBL" id="ADKX01000022">
    <property type="protein sequence ID" value="EFW05539.1"/>
    <property type="molecule type" value="Genomic_DNA"/>
</dbReference>
<dbReference type="InterPro" id="IPR018201">
    <property type="entry name" value="Ketoacyl_synth_AS"/>
</dbReference>
<feature type="active site" description="For beta-ketoacyl synthase activity" evidence="15">
    <location>
        <position position="165"/>
    </location>
</feature>
<proteinExistence type="inferred from homology"/>
<evidence type="ECO:0000259" key="17">
    <source>
        <dbReference type="PROSITE" id="PS52004"/>
    </source>
</evidence>
<evidence type="ECO:0000256" key="1">
    <source>
        <dbReference type="ARBA" id="ARBA00005194"/>
    </source>
</evidence>
<dbReference type="PANTHER" id="PTHR11712">
    <property type="entry name" value="POLYKETIDE SYNTHASE-RELATED"/>
    <property type="match status" value="1"/>
</dbReference>
<evidence type="ECO:0000256" key="14">
    <source>
        <dbReference type="PIRNR" id="PIRNR000447"/>
    </source>
</evidence>
<evidence type="ECO:0000256" key="5">
    <source>
        <dbReference type="ARBA" id="ARBA00022516"/>
    </source>
</evidence>
<keyword evidence="9 14" id="KW-0275">Fatty acid biosynthesis</keyword>